<keyword evidence="4 15" id="KW-0813">Transport</keyword>
<dbReference type="SUPFAM" id="SSF81464">
    <property type="entry name" value="Cytochrome c oxidase subunit II-like, transmembrane region"/>
    <property type="match status" value="1"/>
</dbReference>
<gene>
    <name evidence="21" type="ORF">MXMO3_02777</name>
</gene>
<keyword evidence="18" id="KW-0732">Signal</keyword>
<evidence type="ECO:0000256" key="1">
    <source>
        <dbReference type="ARBA" id="ARBA00001971"/>
    </source>
</evidence>
<evidence type="ECO:0000256" key="15">
    <source>
        <dbReference type="RuleBase" id="RU000456"/>
    </source>
</evidence>
<evidence type="ECO:0000259" key="20">
    <source>
        <dbReference type="PROSITE" id="PS50999"/>
    </source>
</evidence>
<keyword evidence="10 17" id="KW-1133">Transmembrane helix</keyword>
<evidence type="ECO:0000256" key="12">
    <source>
        <dbReference type="ARBA" id="ARBA00023136"/>
    </source>
</evidence>
<evidence type="ECO:0000256" key="14">
    <source>
        <dbReference type="ARBA" id="ARBA00047816"/>
    </source>
</evidence>
<dbReference type="EC" id="7.1.1.9" evidence="16"/>
<evidence type="ECO:0000256" key="11">
    <source>
        <dbReference type="ARBA" id="ARBA00023008"/>
    </source>
</evidence>
<comment type="similarity">
    <text evidence="3 15">Belongs to the cytochrome c oxidase subunit 2 family.</text>
</comment>
<evidence type="ECO:0000256" key="3">
    <source>
        <dbReference type="ARBA" id="ARBA00007866"/>
    </source>
</evidence>
<evidence type="ECO:0000256" key="5">
    <source>
        <dbReference type="ARBA" id="ARBA00022660"/>
    </source>
</evidence>
<evidence type="ECO:0000256" key="9">
    <source>
        <dbReference type="ARBA" id="ARBA00022982"/>
    </source>
</evidence>
<dbReference type="STRING" id="1122213.GCA_000423365_00412"/>
<dbReference type="InterPro" id="IPR045187">
    <property type="entry name" value="CcO_II"/>
</dbReference>
<evidence type="ECO:0000256" key="8">
    <source>
        <dbReference type="ARBA" id="ARBA00022967"/>
    </source>
</evidence>
<dbReference type="GO" id="GO:0005886">
    <property type="term" value="C:plasma membrane"/>
    <property type="evidence" value="ECO:0007669"/>
    <property type="project" value="UniProtKB-SubCell"/>
</dbReference>
<comment type="subcellular location">
    <subcellularLocation>
        <location evidence="15">Cell membrane</location>
        <topology evidence="15">Multi-pass membrane protein</topology>
    </subcellularLocation>
    <subcellularLocation>
        <location evidence="2">Membrane</location>
        <topology evidence="2">Multi-pass membrane protein</topology>
    </subcellularLocation>
</comment>
<evidence type="ECO:0000256" key="2">
    <source>
        <dbReference type="ARBA" id="ARBA00004141"/>
    </source>
</evidence>
<dbReference type="GO" id="GO:0004129">
    <property type="term" value="F:cytochrome-c oxidase activity"/>
    <property type="evidence" value="ECO:0007669"/>
    <property type="project" value="UniProtKB-EC"/>
</dbReference>
<dbReference type="GO" id="GO:0016491">
    <property type="term" value="F:oxidoreductase activity"/>
    <property type="evidence" value="ECO:0007669"/>
    <property type="project" value="InterPro"/>
</dbReference>
<sequence>MSQRETGVSKLLARLAKITSAITLGLLPTAALAQNGQPEPGAIGLQESVTPIMDSTIAFHNGLLMWIITLITIFVTGLLIWVIVRYNKRANPTPSKFTHNTLVEIVWTVVPIIILIVIAVPSFGVLSDQMTVPDGERKYLGSNIFSRDGGEVVPAPELTIRVSGQQWYWDYEYPDLNNAAYSSYMLTKEEIAEQKPGQPYLLAVDNELVVPVDTTVRVEVTAGDVIHAFAVPAFGNKTDAVPGRLNETWFNVRKEGLYYGQCSELCGKDHAFMPIAVRVVSKEEFAAWAEIMEAEDDVEAANETLASL</sequence>
<dbReference type="Gene3D" id="2.60.40.420">
    <property type="entry name" value="Cupredoxins - blue copper proteins"/>
    <property type="match status" value="1"/>
</dbReference>
<comment type="cofactor">
    <cofactor evidence="1">
        <name>heme</name>
        <dbReference type="ChEBI" id="CHEBI:30413"/>
    </cofactor>
</comment>
<keyword evidence="12 17" id="KW-0472">Membrane</keyword>
<dbReference type="InterPro" id="IPR001505">
    <property type="entry name" value="Copper_CuA"/>
</dbReference>
<keyword evidence="6 15" id="KW-0812">Transmembrane</keyword>
<evidence type="ECO:0000313" key="21">
    <source>
        <dbReference type="EMBL" id="AVX05288.1"/>
    </source>
</evidence>
<dbReference type="SUPFAM" id="SSF49503">
    <property type="entry name" value="Cupredoxins"/>
    <property type="match status" value="1"/>
</dbReference>
<dbReference type="EMBL" id="CP021330">
    <property type="protein sequence ID" value="AVX05288.1"/>
    <property type="molecule type" value="Genomic_DNA"/>
</dbReference>
<dbReference type="Proteomes" id="UP000258927">
    <property type="component" value="Chromosome"/>
</dbReference>
<dbReference type="AlphaFoldDB" id="A0A2R4MGX7"/>
<evidence type="ECO:0000256" key="10">
    <source>
        <dbReference type="ARBA" id="ARBA00022989"/>
    </source>
</evidence>
<comment type="function">
    <text evidence="13 16">Subunits I and II form the functional core of the enzyme complex. Electrons originating in cytochrome c are transferred via heme a and Cu(A) to the binuclear center formed by heme a3 and Cu(B).</text>
</comment>
<dbReference type="PRINTS" id="PR01166">
    <property type="entry name" value="CYCOXIDASEII"/>
</dbReference>
<dbReference type="GO" id="GO:0042773">
    <property type="term" value="P:ATP synthesis coupled electron transport"/>
    <property type="evidence" value="ECO:0007669"/>
    <property type="project" value="TreeGrafter"/>
</dbReference>
<evidence type="ECO:0000256" key="7">
    <source>
        <dbReference type="ARBA" id="ARBA00022723"/>
    </source>
</evidence>
<dbReference type="PROSITE" id="PS50857">
    <property type="entry name" value="COX2_CUA"/>
    <property type="match status" value="1"/>
</dbReference>
<dbReference type="KEGG" id="mmyr:MXMO3_02777"/>
<evidence type="ECO:0000256" key="13">
    <source>
        <dbReference type="ARBA" id="ARBA00024688"/>
    </source>
</evidence>
<feature type="domain" description="Cytochrome oxidase subunit II copper A binding" evidence="19">
    <location>
        <begin position="155"/>
        <end position="291"/>
    </location>
</feature>
<dbReference type="FunFam" id="2.60.40.420:FF:000001">
    <property type="entry name" value="Cytochrome c oxidase subunit 2"/>
    <property type="match status" value="1"/>
</dbReference>
<dbReference type="InterPro" id="IPR011759">
    <property type="entry name" value="Cyt_c_oxidase_su2_TM_dom"/>
</dbReference>
<evidence type="ECO:0000259" key="19">
    <source>
        <dbReference type="PROSITE" id="PS50857"/>
    </source>
</evidence>
<dbReference type="InterPro" id="IPR008972">
    <property type="entry name" value="Cupredoxin"/>
</dbReference>
<dbReference type="PANTHER" id="PTHR22888">
    <property type="entry name" value="CYTOCHROME C OXIDASE, SUBUNIT II"/>
    <property type="match status" value="1"/>
</dbReference>
<keyword evidence="22" id="KW-1185">Reference proteome</keyword>
<comment type="catalytic activity">
    <reaction evidence="14 16">
        <text>4 Fe(II)-[cytochrome c] + O2 + 8 H(+)(in) = 4 Fe(III)-[cytochrome c] + 2 H2O + 4 H(+)(out)</text>
        <dbReference type="Rhea" id="RHEA:11436"/>
        <dbReference type="Rhea" id="RHEA-COMP:10350"/>
        <dbReference type="Rhea" id="RHEA-COMP:14399"/>
        <dbReference type="ChEBI" id="CHEBI:15377"/>
        <dbReference type="ChEBI" id="CHEBI:15378"/>
        <dbReference type="ChEBI" id="CHEBI:15379"/>
        <dbReference type="ChEBI" id="CHEBI:29033"/>
        <dbReference type="ChEBI" id="CHEBI:29034"/>
        <dbReference type="EC" id="7.1.1.9"/>
    </reaction>
</comment>
<evidence type="ECO:0000256" key="6">
    <source>
        <dbReference type="ARBA" id="ARBA00022692"/>
    </source>
</evidence>
<accession>A0A2R4MGX7</accession>
<keyword evidence="5 15" id="KW-0679">Respiratory chain</keyword>
<feature type="transmembrane region" description="Helical" evidence="17">
    <location>
        <begin position="57"/>
        <end position="84"/>
    </location>
</feature>
<keyword evidence="11 16" id="KW-0186">Copper</keyword>
<dbReference type="NCBIfam" id="TIGR02866">
    <property type="entry name" value="CoxB"/>
    <property type="match status" value="1"/>
</dbReference>
<feature type="transmembrane region" description="Helical" evidence="17">
    <location>
        <begin position="105"/>
        <end position="126"/>
    </location>
</feature>
<evidence type="ECO:0000256" key="4">
    <source>
        <dbReference type="ARBA" id="ARBA00022448"/>
    </source>
</evidence>
<protein>
    <recommendedName>
        <fullName evidence="16">Cytochrome c oxidase subunit 2</fullName>
        <ecNumber evidence="16">7.1.1.9</ecNumber>
    </recommendedName>
</protein>
<dbReference type="InterPro" id="IPR034210">
    <property type="entry name" value="CcO_II_C"/>
</dbReference>
<feature type="chain" id="PRO_5015356159" description="Cytochrome c oxidase subunit 2" evidence="18">
    <location>
        <begin position="34"/>
        <end position="308"/>
    </location>
</feature>
<keyword evidence="7 16" id="KW-0479">Metal-binding</keyword>
<proteinExistence type="inferred from homology"/>
<evidence type="ECO:0000256" key="17">
    <source>
        <dbReference type="SAM" id="Phobius"/>
    </source>
</evidence>
<evidence type="ECO:0000256" key="16">
    <source>
        <dbReference type="RuleBase" id="RU004024"/>
    </source>
</evidence>
<name>A0A2R4MGX7_9HYPH</name>
<reference evidence="21 22" key="1">
    <citation type="submission" date="2017-05" db="EMBL/GenBank/DDBJ databases">
        <title>Genome Analysis of Maritalea myrionectae HL2708#5.</title>
        <authorList>
            <consortium name="Cotde Inc.-PKNU"/>
            <person name="Jang D."/>
            <person name="Oh H.-M."/>
        </authorList>
    </citation>
    <scope>NUCLEOTIDE SEQUENCE [LARGE SCALE GENOMIC DNA]</scope>
    <source>
        <strain evidence="21 22">HL2708#5</strain>
    </source>
</reference>
<dbReference type="InterPro" id="IPR014222">
    <property type="entry name" value="Cyt_c_oxidase_su2"/>
</dbReference>
<dbReference type="Gene3D" id="1.10.287.90">
    <property type="match status" value="1"/>
</dbReference>
<feature type="domain" description="Cytochrome oxidase subunit II transmembrane region profile" evidence="20">
    <location>
        <begin position="37"/>
        <end position="133"/>
    </location>
</feature>
<dbReference type="Pfam" id="PF02790">
    <property type="entry name" value="COX2_TM"/>
    <property type="match status" value="1"/>
</dbReference>
<keyword evidence="9 15" id="KW-0249">Electron transport</keyword>
<dbReference type="PROSITE" id="PS00078">
    <property type="entry name" value="COX2"/>
    <property type="match status" value="1"/>
</dbReference>
<organism evidence="21 22">
    <name type="scientific">Maritalea myrionectae</name>
    <dbReference type="NCBI Taxonomy" id="454601"/>
    <lineage>
        <taxon>Bacteria</taxon>
        <taxon>Pseudomonadati</taxon>
        <taxon>Pseudomonadota</taxon>
        <taxon>Alphaproteobacteria</taxon>
        <taxon>Hyphomicrobiales</taxon>
        <taxon>Devosiaceae</taxon>
        <taxon>Maritalea</taxon>
    </lineage>
</organism>
<dbReference type="CDD" id="cd13912">
    <property type="entry name" value="CcO_II_C"/>
    <property type="match status" value="1"/>
</dbReference>
<comment type="cofactor">
    <cofactor evidence="16">
        <name>Cu cation</name>
        <dbReference type="ChEBI" id="CHEBI:23378"/>
    </cofactor>
    <text evidence="16">Binds a copper A center.</text>
</comment>
<dbReference type="InterPro" id="IPR002429">
    <property type="entry name" value="CcO_II-like_C"/>
</dbReference>
<dbReference type="Pfam" id="PF00116">
    <property type="entry name" value="COX2"/>
    <property type="match status" value="1"/>
</dbReference>
<feature type="signal peptide" evidence="18">
    <location>
        <begin position="1"/>
        <end position="33"/>
    </location>
</feature>
<dbReference type="PANTHER" id="PTHR22888:SF9">
    <property type="entry name" value="CYTOCHROME C OXIDASE SUBUNIT 2"/>
    <property type="match status" value="1"/>
</dbReference>
<keyword evidence="8" id="KW-1278">Translocase</keyword>
<dbReference type="PROSITE" id="PS50999">
    <property type="entry name" value="COX2_TM"/>
    <property type="match status" value="1"/>
</dbReference>
<dbReference type="InterPro" id="IPR036257">
    <property type="entry name" value="Cyt_c_oxidase_su2_TM_sf"/>
</dbReference>
<dbReference type="GO" id="GO:0005507">
    <property type="term" value="F:copper ion binding"/>
    <property type="evidence" value="ECO:0007669"/>
    <property type="project" value="InterPro"/>
</dbReference>
<evidence type="ECO:0000256" key="18">
    <source>
        <dbReference type="SAM" id="SignalP"/>
    </source>
</evidence>
<evidence type="ECO:0000313" key="22">
    <source>
        <dbReference type="Proteomes" id="UP000258927"/>
    </source>
</evidence>